<feature type="domain" description="HAM1-like N-terminal" evidence="3">
    <location>
        <begin position="242"/>
        <end position="565"/>
    </location>
</feature>
<dbReference type="AlphaFoldDB" id="A0AAD6ZQU0"/>
<sequence length="777" mass="85891">MDKVASLIAALDAGKLPSTEQLNSFDHWLTHYAIPAAQPSEHALSEQGQVLANDIREVLIAYNLLNMHKNHDNLLQEAIWHLTEGDVNTAIDPSRDVANNEQVASDIKAVRSSLHTILSVVWNNFTDGGFLPTEVTSFFLLTLSDAAEVIQSQAGRTKDSLRNVEQDVQEGQRDSLGRDKQRLEEEQDKRVAFEHTMDTLKDVGSGAIGAQRSAKAKAGDMSERASGLLWDTYYTACERARDDPAYHSALSTLFDTLHKWVSKAFDTVGSDQPFTWDAFIEDPSPEQHIHKALDAFKILLDRFVNPESSVDEVLDKAQQFISAIRGNSGEFKAWVDKFFEHVHRSLDDPEYPSSEEAQDVGHKLRLRRRELLDPSTEAGRAWVALQETAQTFGAALMTDSDVQRVQTAHIQLGNDTKNAFVEAGTKAVLEGTWFWSDLFTAYAPRVLSMLKGVPIPRTEYVDNDIEFVLENLDISSFAVNPAHIFISNTTSVDVRTSETAEATTTGVGTFTHIRLQAVQLALKDVSFYYKDKDKKTTPLQPSTVTGMLELTLPPQGLDVEIKLRYISSPQERKAQRGYYRVEHLDVQIADEVKLKMSESNHAVMVSLFKPMINKRFREALSRSLAEQFRTALDGLNGVAWDVGRRADVFSDTGMARGAALAAGVWSEIGHLVRERSFGMRATGTGVVVDAGPQDKDAPKFAMGAEPQILPGEKRGPLGTGSETVKGQIGGDTTDAKNQLRGAVGEAKGQVQSFRQSVDEKAAMEKKNPGWKSAAFDI</sequence>
<feature type="domain" description="HAM1-like N-terminal" evidence="3">
    <location>
        <begin position="7"/>
        <end position="189"/>
    </location>
</feature>
<evidence type="ECO:0000256" key="1">
    <source>
        <dbReference type="SAM" id="MobiDB-lite"/>
    </source>
</evidence>
<organism evidence="4 5">
    <name type="scientific">Mycena albidolilacea</name>
    <dbReference type="NCBI Taxonomy" id="1033008"/>
    <lineage>
        <taxon>Eukaryota</taxon>
        <taxon>Fungi</taxon>
        <taxon>Dikarya</taxon>
        <taxon>Basidiomycota</taxon>
        <taxon>Agaricomycotina</taxon>
        <taxon>Agaricomycetes</taxon>
        <taxon>Agaricomycetidae</taxon>
        <taxon>Agaricales</taxon>
        <taxon>Marasmiineae</taxon>
        <taxon>Mycenaceae</taxon>
        <taxon>Mycena</taxon>
    </lineage>
</organism>
<dbReference type="Proteomes" id="UP001218218">
    <property type="component" value="Unassembled WGS sequence"/>
</dbReference>
<feature type="region of interest" description="Disordered" evidence="1">
    <location>
        <begin position="707"/>
        <end position="777"/>
    </location>
</feature>
<dbReference type="PANTHER" id="PTHR31138:SF1">
    <property type="entry name" value="PDZ DOMAIN-CONTAINING PROTEIN"/>
    <property type="match status" value="1"/>
</dbReference>
<proteinExistence type="predicted"/>
<dbReference type="InterPro" id="IPR027842">
    <property type="entry name" value="HAM1-like_C"/>
</dbReference>
<dbReference type="Pfam" id="PF19343">
    <property type="entry name" value="HAM1_N"/>
    <property type="match status" value="2"/>
</dbReference>
<keyword evidence="5" id="KW-1185">Reference proteome</keyword>
<feature type="domain" description="HAM1-like C-terminal" evidence="2">
    <location>
        <begin position="590"/>
        <end position="714"/>
    </location>
</feature>
<dbReference type="PANTHER" id="PTHR31138">
    <property type="entry name" value="CHROMOSOME 19, WHOLE GENOME SHOTGUN SEQUENCE"/>
    <property type="match status" value="1"/>
</dbReference>
<dbReference type="InterPro" id="IPR045967">
    <property type="entry name" value="HAM1-like_N"/>
</dbReference>
<reference evidence="4" key="1">
    <citation type="submission" date="2023-03" db="EMBL/GenBank/DDBJ databases">
        <title>Massive genome expansion in bonnet fungi (Mycena s.s.) driven by repeated elements and novel gene families across ecological guilds.</title>
        <authorList>
            <consortium name="Lawrence Berkeley National Laboratory"/>
            <person name="Harder C.B."/>
            <person name="Miyauchi S."/>
            <person name="Viragh M."/>
            <person name="Kuo A."/>
            <person name="Thoen E."/>
            <person name="Andreopoulos B."/>
            <person name="Lu D."/>
            <person name="Skrede I."/>
            <person name="Drula E."/>
            <person name="Henrissat B."/>
            <person name="Morin E."/>
            <person name="Kohler A."/>
            <person name="Barry K."/>
            <person name="LaButti K."/>
            <person name="Morin E."/>
            <person name="Salamov A."/>
            <person name="Lipzen A."/>
            <person name="Mereny Z."/>
            <person name="Hegedus B."/>
            <person name="Baldrian P."/>
            <person name="Stursova M."/>
            <person name="Weitz H."/>
            <person name="Taylor A."/>
            <person name="Grigoriev I.V."/>
            <person name="Nagy L.G."/>
            <person name="Martin F."/>
            <person name="Kauserud H."/>
        </authorList>
    </citation>
    <scope>NUCLEOTIDE SEQUENCE</scope>
    <source>
        <strain evidence="4">CBHHK002</strain>
    </source>
</reference>
<evidence type="ECO:0000259" key="2">
    <source>
        <dbReference type="Pfam" id="PF14613"/>
    </source>
</evidence>
<dbReference type="EMBL" id="JARIHO010000032">
    <property type="protein sequence ID" value="KAJ7334758.1"/>
    <property type="molecule type" value="Genomic_DNA"/>
</dbReference>
<name>A0AAD6ZQU0_9AGAR</name>
<evidence type="ECO:0000259" key="3">
    <source>
        <dbReference type="Pfam" id="PF19343"/>
    </source>
</evidence>
<gene>
    <name evidence="4" type="ORF">DFH08DRAFT_1083331</name>
</gene>
<accession>A0AAD6ZQU0</accession>
<feature type="compositionally biased region" description="Basic and acidic residues" evidence="1">
    <location>
        <begin position="756"/>
        <end position="767"/>
    </location>
</feature>
<evidence type="ECO:0000313" key="4">
    <source>
        <dbReference type="EMBL" id="KAJ7334758.1"/>
    </source>
</evidence>
<comment type="caution">
    <text evidence="4">The sequence shown here is derived from an EMBL/GenBank/DDBJ whole genome shotgun (WGS) entry which is preliminary data.</text>
</comment>
<evidence type="ECO:0000313" key="5">
    <source>
        <dbReference type="Proteomes" id="UP001218218"/>
    </source>
</evidence>
<dbReference type="Pfam" id="PF14613">
    <property type="entry name" value="HAM1_C"/>
    <property type="match status" value="1"/>
</dbReference>
<protein>
    <submittedName>
        <fullName evidence="4">Uncharacterized protein</fullName>
    </submittedName>
</protein>
<feature type="region of interest" description="Disordered" evidence="1">
    <location>
        <begin position="156"/>
        <end position="186"/>
    </location>
</feature>